<feature type="region of interest" description="Disordered" evidence="1">
    <location>
        <begin position="1"/>
        <end position="22"/>
    </location>
</feature>
<comment type="caution">
    <text evidence="3">The sequence shown here is derived from an EMBL/GenBank/DDBJ whole genome shotgun (WGS) entry which is preliminary data.</text>
</comment>
<sequence length="437" mass="45220">MTTTSSRPREVAGNDRHDERRDVAKNPHLAILESVMRVSLAGFGGALVGLSLARRGRWGVGGVAGILVQPSVVSRRAASYNAAAPAAVAATTTTTTTAAAGVGNRASRMAENGGGATTTTTTTSTTAIAGGGKARLRRQRTIIRTTPPTAAGPTSNDRELPTAWAVACAAFAGVVEFARITSPSTAIRDIVAPYYYHRLDGMDVWGGTSRRAIIVDDENDDDGRTSVALDLRPPPPPTTTTTTTTADTTGGYPPDASAACAVFDYAIGGAVAGAIFRGSAVRTRATSRFDASSPSSASAVGGTGRGALMSGALSGAALGLSAGIFIFAIDRVREMLDERFGGDYDDDATAYYIREGSSHAEDDGGIPVDIRMMSNEELAKSIDSLRRNNDGGGGSSKITATTMTISSSLAVDSDERGDVRDFFAAIGFRPHPSRDED</sequence>
<feature type="compositionally biased region" description="Low complexity" evidence="1">
    <location>
        <begin position="239"/>
        <end position="251"/>
    </location>
</feature>
<feature type="compositionally biased region" description="Low complexity" evidence="1">
    <location>
        <begin position="117"/>
        <end position="128"/>
    </location>
</feature>
<evidence type="ECO:0000256" key="2">
    <source>
        <dbReference type="SAM" id="Phobius"/>
    </source>
</evidence>
<proteinExistence type="predicted"/>
<accession>A0ABD3SB28</accession>
<dbReference type="AlphaFoldDB" id="A0ABD3SB28"/>
<keyword evidence="2" id="KW-1133">Transmembrane helix</keyword>
<organism evidence="3 4">
    <name type="scientific">Cyclostephanos tholiformis</name>
    <dbReference type="NCBI Taxonomy" id="382380"/>
    <lineage>
        <taxon>Eukaryota</taxon>
        <taxon>Sar</taxon>
        <taxon>Stramenopiles</taxon>
        <taxon>Ochrophyta</taxon>
        <taxon>Bacillariophyta</taxon>
        <taxon>Coscinodiscophyceae</taxon>
        <taxon>Thalassiosirophycidae</taxon>
        <taxon>Stephanodiscales</taxon>
        <taxon>Stephanodiscaceae</taxon>
        <taxon>Cyclostephanos</taxon>
    </lineage>
</organism>
<feature type="region of interest" description="Disordered" evidence="1">
    <location>
        <begin position="107"/>
        <end position="133"/>
    </location>
</feature>
<name>A0ABD3SB28_9STRA</name>
<reference evidence="3 4" key="1">
    <citation type="submission" date="2024-10" db="EMBL/GenBank/DDBJ databases">
        <title>Updated reference genomes for cyclostephanoid diatoms.</title>
        <authorList>
            <person name="Roberts W.R."/>
            <person name="Alverson A.J."/>
        </authorList>
    </citation>
    <scope>NUCLEOTIDE SEQUENCE [LARGE SCALE GENOMIC DNA]</scope>
    <source>
        <strain evidence="3 4">AJA228-03</strain>
    </source>
</reference>
<gene>
    <name evidence="3" type="ORF">ACHAXA_003263</name>
</gene>
<keyword evidence="4" id="KW-1185">Reference proteome</keyword>
<protein>
    <submittedName>
        <fullName evidence="3">Uncharacterized protein</fullName>
    </submittedName>
</protein>
<feature type="transmembrane region" description="Helical" evidence="2">
    <location>
        <begin position="307"/>
        <end position="329"/>
    </location>
</feature>
<feature type="compositionally biased region" description="Basic and acidic residues" evidence="1">
    <location>
        <begin position="7"/>
        <end position="22"/>
    </location>
</feature>
<evidence type="ECO:0000313" key="4">
    <source>
        <dbReference type="Proteomes" id="UP001530377"/>
    </source>
</evidence>
<dbReference type="EMBL" id="JALLPB020000087">
    <property type="protein sequence ID" value="KAL3821705.1"/>
    <property type="molecule type" value="Genomic_DNA"/>
</dbReference>
<feature type="region of interest" description="Disordered" evidence="1">
    <location>
        <begin position="217"/>
        <end position="251"/>
    </location>
</feature>
<keyword evidence="2" id="KW-0812">Transmembrane</keyword>
<keyword evidence="2" id="KW-0472">Membrane</keyword>
<evidence type="ECO:0000313" key="3">
    <source>
        <dbReference type="EMBL" id="KAL3821705.1"/>
    </source>
</evidence>
<dbReference type="Proteomes" id="UP001530377">
    <property type="component" value="Unassembled WGS sequence"/>
</dbReference>
<evidence type="ECO:0000256" key="1">
    <source>
        <dbReference type="SAM" id="MobiDB-lite"/>
    </source>
</evidence>